<comment type="similarity">
    <text evidence="1 3">Belongs to the UDP-glycosyltransferase family.</text>
</comment>
<dbReference type="OrthoDB" id="5835829at2759"/>
<evidence type="ECO:0000256" key="3">
    <source>
        <dbReference type="RuleBase" id="RU003718"/>
    </source>
</evidence>
<proteinExistence type="inferred from homology"/>
<dbReference type="SUPFAM" id="SSF53756">
    <property type="entry name" value="UDP-Glycosyltransferase/glycogen phosphorylase"/>
    <property type="match status" value="1"/>
</dbReference>
<dbReference type="GO" id="GO:0035251">
    <property type="term" value="F:UDP-glucosyltransferase activity"/>
    <property type="evidence" value="ECO:0007669"/>
    <property type="project" value="InterPro"/>
</dbReference>
<dbReference type="AlphaFoldDB" id="A0A438DMW0"/>
<dbReference type="KEGG" id="vvi:104877795"/>
<dbReference type="Proteomes" id="UP000288805">
    <property type="component" value="Unassembled WGS sequence"/>
</dbReference>
<dbReference type="PROSITE" id="PS00375">
    <property type="entry name" value="UDPGT"/>
    <property type="match status" value="1"/>
</dbReference>
<dbReference type="InterPro" id="IPR002213">
    <property type="entry name" value="UDP_glucos_trans"/>
</dbReference>
<dbReference type="EMBL" id="QGNW01001560">
    <property type="protein sequence ID" value="RVW36787.1"/>
    <property type="molecule type" value="Genomic_DNA"/>
</dbReference>
<name>A0A438DMW0_VITVI</name>
<organism evidence="5 6">
    <name type="scientific">Vitis vinifera</name>
    <name type="common">Grape</name>
    <dbReference type="NCBI Taxonomy" id="29760"/>
    <lineage>
        <taxon>Eukaryota</taxon>
        <taxon>Viridiplantae</taxon>
        <taxon>Streptophyta</taxon>
        <taxon>Embryophyta</taxon>
        <taxon>Tracheophyta</taxon>
        <taxon>Spermatophyta</taxon>
        <taxon>Magnoliopsida</taxon>
        <taxon>eudicotyledons</taxon>
        <taxon>Gunneridae</taxon>
        <taxon>Pentapetalae</taxon>
        <taxon>rosids</taxon>
        <taxon>Vitales</taxon>
        <taxon>Vitaceae</taxon>
        <taxon>Viteae</taxon>
        <taxon>Vitis</taxon>
    </lineage>
</organism>
<dbReference type="Pfam" id="PF00201">
    <property type="entry name" value="UDPGT"/>
    <property type="match status" value="1"/>
</dbReference>
<evidence type="ECO:0000256" key="2">
    <source>
        <dbReference type="ARBA" id="ARBA00022679"/>
    </source>
</evidence>
<dbReference type="FunFam" id="3.40.50.2000:FF:000056">
    <property type="entry name" value="Glycosyltransferase"/>
    <property type="match status" value="1"/>
</dbReference>
<dbReference type="Gramene" id="Vitis19g01743.t01">
    <property type="protein sequence ID" value="Vitis19g01743.t01.CDS"/>
    <property type="gene ID" value="Vitis19g01743"/>
</dbReference>
<dbReference type="EC" id="2.4.1.-" evidence="4"/>
<dbReference type="PANTHER" id="PTHR48048">
    <property type="entry name" value="GLYCOSYLTRANSFERASE"/>
    <property type="match status" value="1"/>
</dbReference>
<dbReference type="PANTHER" id="PTHR48048:SF45">
    <property type="entry name" value="GLYCOSYLTRANSFERASE"/>
    <property type="match status" value="1"/>
</dbReference>
<keyword evidence="2 3" id="KW-0808">Transferase</keyword>
<keyword evidence="3" id="KW-0328">Glycosyltransferase</keyword>
<dbReference type="CDD" id="cd03784">
    <property type="entry name" value="GT1_Gtf-like"/>
    <property type="match status" value="1"/>
</dbReference>
<dbReference type="SMR" id="A0A438DMW0"/>
<comment type="caution">
    <text evidence="5">The sequence shown here is derived from an EMBL/GenBank/DDBJ whole genome shotgun (WGS) entry which is preliminary data.</text>
</comment>
<evidence type="ECO:0000256" key="1">
    <source>
        <dbReference type="ARBA" id="ARBA00009995"/>
    </source>
</evidence>
<reference evidence="5 6" key="1">
    <citation type="journal article" date="2018" name="PLoS Genet.">
        <title>Population sequencing reveals clonal diversity and ancestral inbreeding in the grapevine cultivar Chardonnay.</title>
        <authorList>
            <person name="Roach M.J."/>
            <person name="Johnson D.L."/>
            <person name="Bohlmann J."/>
            <person name="van Vuuren H.J."/>
            <person name="Jones S.J."/>
            <person name="Pretorius I.S."/>
            <person name="Schmidt S.A."/>
            <person name="Borneman A.R."/>
        </authorList>
    </citation>
    <scope>NUCLEOTIDE SEQUENCE [LARGE SCALE GENOMIC DNA]</scope>
    <source>
        <strain evidence="6">cv. Chardonnay</strain>
        <tissue evidence="5">Leaf</tissue>
    </source>
</reference>
<evidence type="ECO:0000256" key="4">
    <source>
        <dbReference type="RuleBase" id="RU362057"/>
    </source>
</evidence>
<evidence type="ECO:0000313" key="5">
    <source>
        <dbReference type="EMBL" id="RVW36787.1"/>
    </source>
</evidence>
<dbReference type="InterPro" id="IPR035595">
    <property type="entry name" value="UDP_glycos_trans_CS"/>
</dbReference>
<protein>
    <recommendedName>
        <fullName evidence="4">Glycosyltransferase</fullName>
        <ecNumber evidence="4">2.4.1.-</ecNumber>
    </recommendedName>
</protein>
<gene>
    <name evidence="5" type="primary">GT6_24</name>
    <name evidence="5" type="ORF">CK203_113957</name>
</gene>
<dbReference type="InterPro" id="IPR050481">
    <property type="entry name" value="UDP-glycosyltransf_plant"/>
</dbReference>
<evidence type="ECO:0000313" key="6">
    <source>
        <dbReference type="Proteomes" id="UP000288805"/>
    </source>
</evidence>
<dbReference type="Gene3D" id="3.40.50.2000">
    <property type="entry name" value="Glycogen Phosphorylase B"/>
    <property type="match status" value="2"/>
</dbReference>
<sequence>MDSKFAELVFLPVPEIGHFLSMVDLAKRLVNRHHRLSVTILTYSTFFATVQLPSSAASLPGIRFLNLPHVDPPPLQGVSGEACQSLFQQHLKPHVKHAITTRHGGDTESDPKYSSRLAGLVLDFFSTAVIDVADELGVPAYVYFPSGAAFLGFLLNLPALDSQLGGLATELTIPSFFEPVPTSELPSVFLEKDQDGYHWMLYHARRFRETKGIIVNSFTGLEPGLADLVSKVDCPPVYPVGPLLDQIEADRSGEDRIMKWLDDQPVGSVVFLCFGSRGAFGVGQVHEIAHGLEHSGYRFLWSLRQPPRVKHLPPSDHTNFDGVLPEGFLDRTAEKGLVCGWAPQFKILYHPSIGGFVSHGGWNSIMESLWCGVPILVWPIYAEQKLNRYRIVRDLGLGVEVTENDEDMNGRDLLMAYTDGGHLVKREKVKVAVKALMDGESEVRRKVKQMSETCRETVRDGGSSFASLGQFITDLFASMKK</sequence>
<accession>A0A438DMW0</accession>